<keyword evidence="9 13" id="KW-1133">Transmembrane helix</keyword>
<dbReference type="PATRIC" id="fig|361183.4.peg.619"/>
<evidence type="ECO:0000256" key="3">
    <source>
        <dbReference type="ARBA" id="ARBA00022448"/>
    </source>
</evidence>
<keyword evidence="5" id="KW-0349">Heme</keyword>
<protein>
    <submittedName>
        <fullName evidence="15">Cytochrome B561</fullName>
    </submittedName>
</protein>
<evidence type="ECO:0000256" key="12">
    <source>
        <dbReference type="ARBA" id="ARBA00037975"/>
    </source>
</evidence>
<proteinExistence type="inferred from homology"/>
<keyword evidence="11 13" id="KW-0472">Membrane</keyword>
<dbReference type="STRING" id="361183.AMC99_00628"/>
<comment type="similarity">
    <text evidence="12">Belongs to the cytochrome b561 family.</text>
</comment>
<dbReference type="SUPFAM" id="SSF81342">
    <property type="entry name" value="Transmembrane di-heme cytochromes"/>
    <property type="match status" value="1"/>
</dbReference>
<dbReference type="GO" id="GO:0009055">
    <property type="term" value="F:electron transfer activity"/>
    <property type="evidence" value="ECO:0007669"/>
    <property type="project" value="InterPro"/>
</dbReference>
<keyword evidence="7" id="KW-0479">Metal-binding</keyword>
<evidence type="ECO:0000256" key="8">
    <source>
        <dbReference type="ARBA" id="ARBA00022982"/>
    </source>
</evidence>
<reference evidence="15 16" key="1">
    <citation type="submission" date="2015-09" db="EMBL/GenBank/DDBJ databases">
        <title>Complete genome sequence of a benzo[a]pyrene-degrading bacterium Altererythrobacter epoxidivorans CGMCC 1.7731T.</title>
        <authorList>
            <person name="Li Z."/>
            <person name="Cheng H."/>
            <person name="Huo Y."/>
            <person name="Xu X."/>
        </authorList>
    </citation>
    <scope>NUCLEOTIDE SEQUENCE [LARGE SCALE GENOMIC DNA]</scope>
    <source>
        <strain evidence="15 16">CGMCC 1.7731</strain>
    </source>
</reference>
<evidence type="ECO:0000256" key="6">
    <source>
        <dbReference type="ARBA" id="ARBA00022692"/>
    </source>
</evidence>
<evidence type="ECO:0000256" key="5">
    <source>
        <dbReference type="ARBA" id="ARBA00022617"/>
    </source>
</evidence>
<dbReference type="PANTHER" id="PTHR30529">
    <property type="entry name" value="CYTOCHROME B561"/>
    <property type="match status" value="1"/>
</dbReference>
<evidence type="ECO:0000256" key="1">
    <source>
        <dbReference type="ARBA" id="ARBA00001970"/>
    </source>
</evidence>
<keyword evidence="4" id="KW-1003">Cell membrane</keyword>
<dbReference type="OrthoDB" id="1247465at2"/>
<keyword evidence="8" id="KW-0249">Electron transport</keyword>
<keyword evidence="3" id="KW-0813">Transport</keyword>
<dbReference type="KEGG" id="aep:AMC99_00628"/>
<evidence type="ECO:0000256" key="7">
    <source>
        <dbReference type="ARBA" id="ARBA00022723"/>
    </source>
</evidence>
<evidence type="ECO:0000256" key="4">
    <source>
        <dbReference type="ARBA" id="ARBA00022475"/>
    </source>
</evidence>
<evidence type="ECO:0000313" key="15">
    <source>
        <dbReference type="EMBL" id="ALE15938.1"/>
    </source>
</evidence>
<gene>
    <name evidence="15" type="ORF">AMC99_00628</name>
</gene>
<name>A0A0M4MUE1_9SPHN</name>
<evidence type="ECO:0000256" key="11">
    <source>
        <dbReference type="ARBA" id="ARBA00023136"/>
    </source>
</evidence>
<keyword evidence="10" id="KW-0408">Iron</keyword>
<keyword evidence="16" id="KW-1185">Reference proteome</keyword>
<evidence type="ECO:0000259" key="14">
    <source>
        <dbReference type="Pfam" id="PF01292"/>
    </source>
</evidence>
<dbReference type="AlphaFoldDB" id="A0A0M4MUE1"/>
<dbReference type="GO" id="GO:0022904">
    <property type="term" value="P:respiratory electron transport chain"/>
    <property type="evidence" value="ECO:0007669"/>
    <property type="project" value="InterPro"/>
</dbReference>
<dbReference type="RefSeq" id="WP_061922622.1">
    <property type="nucleotide sequence ID" value="NZ_CP012669.1"/>
</dbReference>
<organism evidence="15 16">
    <name type="scientific">Altererythrobacter epoxidivorans</name>
    <dbReference type="NCBI Taxonomy" id="361183"/>
    <lineage>
        <taxon>Bacteria</taxon>
        <taxon>Pseudomonadati</taxon>
        <taxon>Pseudomonadota</taxon>
        <taxon>Alphaproteobacteria</taxon>
        <taxon>Sphingomonadales</taxon>
        <taxon>Erythrobacteraceae</taxon>
        <taxon>Altererythrobacter</taxon>
    </lineage>
</organism>
<accession>A0A0M4MUE1</accession>
<feature type="transmembrane region" description="Helical" evidence="13">
    <location>
        <begin position="89"/>
        <end position="108"/>
    </location>
</feature>
<evidence type="ECO:0000256" key="2">
    <source>
        <dbReference type="ARBA" id="ARBA00004651"/>
    </source>
</evidence>
<dbReference type="GO" id="GO:0005886">
    <property type="term" value="C:plasma membrane"/>
    <property type="evidence" value="ECO:0007669"/>
    <property type="project" value="UniProtKB-SubCell"/>
</dbReference>
<dbReference type="PANTHER" id="PTHR30529:SF1">
    <property type="entry name" value="CYTOCHROME B561 HOMOLOG 2"/>
    <property type="match status" value="1"/>
</dbReference>
<comment type="subcellular location">
    <subcellularLocation>
        <location evidence="2">Cell membrane</location>
        <topology evidence="2">Multi-pass membrane protein</topology>
    </subcellularLocation>
</comment>
<dbReference type="GO" id="GO:0020037">
    <property type="term" value="F:heme binding"/>
    <property type="evidence" value="ECO:0007669"/>
    <property type="project" value="TreeGrafter"/>
</dbReference>
<dbReference type="InterPro" id="IPR016174">
    <property type="entry name" value="Di-haem_cyt_TM"/>
</dbReference>
<evidence type="ECO:0000313" key="16">
    <source>
        <dbReference type="Proteomes" id="UP000057938"/>
    </source>
</evidence>
<dbReference type="Pfam" id="PF01292">
    <property type="entry name" value="Ni_hydr_CYTB"/>
    <property type="match status" value="1"/>
</dbReference>
<dbReference type="InterPro" id="IPR052168">
    <property type="entry name" value="Cytochrome_b561_oxidase"/>
</dbReference>
<feature type="transmembrane region" description="Helical" evidence="13">
    <location>
        <begin position="149"/>
        <end position="167"/>
    </location>
</feature>
<feature type="domain" description="Cytochrome b561 bacterial/Ni-hydrogenase" evidence="14">
    <location>
        <begin position="8"/>
        <end position="179"/>
    </location>
</feature>
<dbReference type="GO" id="GO:0046872">
    <property type="term" value="F:metal ion binding"/>
    <property type="evidence" value="ECO:0007669"/>
    <property type="project" value="UniProtKB-KW"/>
</dbReference>
<dbReference type="Proteomes" id="UP000057938">
    <property type="component" value="Chromosome"/>
</dbReference>
<comment type="cofactor">
    <cofactor evidence="1">
        <name>heme b</name>
        <dbReference type="ChEBI" id="CHEBI:60344"/>
    </cofactor>
</comment>
<sequence length="182" mass="19975">MSANSSSRYSTVAIIFHWLIAILVIVNWRIAETAEHLQMPEKAEVFGNHKALGMLILVLSLGRLAWRLGHKPPPMPEQASGWEKTLAKAVHVIFYILLIGLPIGGWLASSLTGRPIDFFGIFTIPMLPVGENPEAGKAIFDAHATGGSIMIYLIILHVLGALKHSFIDKIPGLSRMWFGGSR</sequence>
<evidence type="ECO:0000256" key="13">
    <source>
        <dbReference type="SAM" id="Phobius"/>
    </source>
</evidence>
<dbReference type="InterPro" id="IPR011577">
    <property type="entry name" value="Cyt_b561_bac/Ni-Hgenase"/>
</dbReference>
<dbReference type="EMBL" id="CP012669">
    <property type="protein sequence ID" value="ALE15938.1"/>
    <property type="molecule type" value="Genomic_DNA"/>
</dbReference>
<evidence type="ECO:0000256" key="10">
    <source>
        <dbReference type="ARBA" id="ARBA00023004"/>
    </source>
</evidence>
<evidence type="ECO:0000256" key="9">
    <source>
        <dbReference type="ARBA" id="ARBA00022989"/>
    </source>
</evidence>
<feature type="transmembrane region" description="Helical" evidence="13">
    <location>
        <begin position="51"/>
        <end position="68"/>
    </location>
</feature>
<feature type="transmembrane region" description="Helical" evidence="13">
    <location>
        <begin position="12"/>
        <end position="31"/>
    </location>
</feature>
<keyword evidence="6 13" id="KW-0812">Transmembrane</keyword>